<feature type="transmembrane region" description="Helical" evidence="1">
    <location>
        <begin position="30"/>
        <end position="49"/>
    </location>
</feature>
<feature type="transmembrane region" description="Helical" evidence="1">
    <location>
        <begin position="325"/>
        <end position="345"/>
    </location>
</feature>
<feature type="transmembrane region" description="Helical" evidence="1">
    <location>
        <begin position="135"/>
        <end position="154"/>
    </location>
</feature>
<reference evidence="2 3" key="1">
    <citation type="submission" date="2021-03" db="EMBL/GenBank/DDBJ databases">
        <title>Genomic Encyclopedia of Type Strains, Phase IV (KMG-IV): sequencing the most valuable type-strain genomes for metagenomic binning, comparative biology and taxonomic classification.</title>
        <authorList>
            <person name="Goeker M."/>
        </authorList>
    </citation>
    <scope>NUCLEOTIDE SEQUENCE [LARGE SCALE GENOMIC DNA]</scope>
    <source>
        <strain evidence="2 3">DSM 27138</strain>
    </source>
</reference>
<sequence>MAEAVVIPGLVAILLLVLTLPFLFKAVEHQLEIFLFVMGVAAALISGVMDQHLIVKALEEPIMISGAVLIAGILFKLLQTRLQAGIQATLRVVPFKVFAFLVMAVLGLASSVITAIIASLVLVEVVSALKLDRKTEVNFVILSCYAIGIGAALTPLGEPLATIAISKMGGDFWYLVRTIGIYVIPTVIGLGIFAGFFLKGRPGAAAAEAGPAAEATAGESYKDVVVRALKIYLFVMALTFLGEGFKPLIDTYVLGLPSQALYWINMISAVLDNATLTAAELSPAMSLTQVKAVLMGLLISGGMLVPGNIPNIVSASKLKIGSKEWARTSVPIGLVPMVVFFFIVAL</sequence>
<dbReference type="EMBL" id="JAGGLG010000049">
    <property type="protein sequence ID" value="MBP2020123.1"/>
    <property type="molecule type" value="Genomic_DNA"/>
</dbReference>
<accession>A0ABS4JX66</accession>
<feature type="transmembrane region" description="Helical" evidence="1">
    <location>
        <begin position="5"/>
        <end position="24"/>
    </location>
</feature>
<keyword evidence="3" id="KW-1185">Reference proteome</keyword>
<gene>
    <name evidence="2" type="ORF">J2Z79_003577</name>
</gene>
<evidence type="ECO:0000256" key="1">
    <source>
        <dbReference type="SAM" id="Phobius"/>
    </source>
</evidence>
<dbReference type="PIRSF" id="PIRSF019205">
    <property type="entry name" value="DUF1646"/>
    <property type="match status" value="1"/>
</dbReference>
<evidence type="ECO:0000313" key="2">
    <source>
        <dbReference type="EMBL" id="MBP2020123.1"/>
    </source>
</evidence>
<name>A0ABS4JX66_9FIRM</name>
<dbReference type="Proteomes" id="UP001519289">
    <property type="component" value="Unassembled WGS sequence"/>
</dbReference>
<keyword evidence="1" id="KW-1133">Transmembrane helix</keyword>
<organism evidence="2 3">
    <name type="scientific">Symbiobacterium terraclitae</name>
    <dbReference type="NCBI Taxonomy" id="557451"/>
    <lineage>
        <taxon>Bacteria</taxon>
        <taxon>Bacillati</taxon>
        <taxon>Bacillota</taxon>
        <taxon>Clostridia</taxon>
        <taxon>Eubacteriales</taxon>
        <taxon>Symbiobacteriaceae</taxon>
        <taxon>Symbiobacterium</taxon>
    </lineage>
</organism>
<feature type="transmembrane region" description="Helical" evidence="1">
    <location>
        <begin position="98"/>
        <end position="123"/>
    </location>
</feature>
<comment type="caution">
    <text evidence="2">The sequence shown here is derived from an EMBL/GenBank/DDBJ whole genome shotgun (WGS) entry which is preliminary data.</text>
</comment>
<proteinExistence type="predicted"/>
<evidence type="ECO:0000313" key="3">
    <source>
        <dbReference type="Proteomes" id="UP001519289"/>
    </source>
</evidence>
<feature type="transmembrane region" description="Helical" evidence="1">
    <location>
        <begin position="174"/>
        <end position="198"/>
    </location>
</feature>
<keyword evidence="1" id="KW-0472">Membrane</keyword>
<protein>
    <submittedName>
        <fullName evidence="2">Cation transporter</fullName>
    </submittedName>
</protein>
<keyword evidence="1" id="KW-0812">Transmembrane</keyword>
<dbReference type="Pfam" id="PF07854">
    <property type="entry name" value="DUF1646"/>
    <property type="match status" value="1"/>
</dbReference>
<feature type="transmembrane region" description="Helical" evidence="1">
    <location>
        <begin position="231"/>
        <end position="249"/>
    </location>
</feature>
<dbReference type="InterPro" id="IPR012443">
    <property type="entry name" value="DUF1646"/>
</dbReference>
<feature type="transmembrane region" description="Helical" evidence="1">
    <location>
        <begin position="293"/>
        <end position="313"/>
    </location>
</feature>